<dbReference type="SUPFAM" id="SSF102645">
    <property type="entry name" value="CoaB-like"/>
    <property type="match status" value="1"/>
</dbReference>
<keyword evidence="3" id="KW-0460">Magnesium</keyword>
<evidence type="ECO:0000313" key="8">
    <source>
        <dbReference type="Proteomes" id="UP000285258"/>
    </source>
</evidence>
<keyword evidence="3 4" id="KW-0288">FMN</keyword>
<evidence type="ECO:0000313" key="7">
    <source>
        <dbReference type="EMBL" id="ROT88546.1"/>
    </source>
</evidence>
<dbReference type="Pfam" id="PF04127">
    <property type="entry name" value="DFP"/>
    <property type="match status" value="1"/>
</dbReference>
<dbReference type="InterPro" id="IPR035929">
    <property type="entry name" value="CoaB-like_sf"/>
</dbReference>
<dbReference type="NCBIfam" id="TIGR00521">
    <property type="entry name" value="coaBC_dfp"/>
    <property type="match status" value="1"/>
</dbReference>
<keyword evidence="3 4" id="KW-0285">Flavoprotein</keyword>
<keyword evidence="2 3" id="KW-0456">Lyase</keyword>
<dbReference type="GO" id="GO:0010181">
    <property type="term" value="F:FMN binding"/>
    <property type="evidence" value="ECO:0007669"/>
    <property type="project" value="UniProtKB-UniRule"/>
</dbReference>
<evidence type="ECO:0000259" key="5">
    <source>
        <dbReference type="Pfam" id="PF02441"/>
    </source>
</evidence>
<feature type="binding site" evidence="3">
    <location>
        <position position="287"/>
    </location>
    <ligand>
        <name>CTP</name>
        <dbReference type="ChEBI" id="CHEBI:37563"/>
    </ligand>
</feature>
<keyword evidence="3" id="KW-0479">Metal-binding</keyword>
<name>A0A1Y4G012_9ACTN</name>
<protein>
    <recommendedName>
        <fullName evidence="3">Coenzyme A biosynthesis bifunctional protein CoaBC</fullName>
    </recommendedName>
    <alternativeName>
        <fullName evidence="3">DNA/pantothenate metabolism flavoprotein</fullName>
    </alternativeName>
    <alternativeName>
        <fullName evidence="3">Phosphopantothenoylcysteine synthetase/decarboxylase</fullName>
        <shortName evidence="3">PPCS-PPCDC</shortName>
    </alternativeName>
    <domain>
        <recommendedName>
            <fullName evidence="3">Phosphopantothenoylcysteine decarboxylase</fullName>
            <shortName evidence="3">PPC decarboxylase</shortName>
            <shortName evidence="3">PPC-DC</shortName>
            <ecNumber evidence="3">4.1.1.36</ecNumber>
        </recommendedName>
        <alternativeName>
            <fullName evidence="3">CoaC</fullName>
        </alternativeName>
    </domain>
    <domain>
        <recommendedName>
            <fullName evidence="3">Phosphopantothenate--cysteine ligase</fullName>
            <ecNumber evidence="3">6.3.2.5</ecNumber>
        </recommendedName>
        <alternativeName>
            <fullName evidence="3">CoaB</fullName>
        </alternativeName>
        <alternativeName>
            <fullName evidence="3">Phosphopantothenoylcysteine synthetase</fullName>
            <shortName evidence="3">PPC synthetase</shortName>
            <shortName evidence="3">PPC-S</shortName>
        </alternativeName>
    </domain>
</protein>
<comment type="similarity">
    <text evidence="3 4">In the C-terminal section; belongs to the PPC synthetase family.</text>
</comment>
<dbReference type="GO" id="GO:0046872">
    <property type="term" value="F:metal ion binding"/>
    <property type="evidence" value="ECO:0007669"/>
    <property type="project" value="UniProtKB-KW"/>
</dbReference>
<comment type="cofactor">
    <cofactor evidence="3">
        <name>Mg(2+)</name>
        <dbReference type="ChEBI" id="CHEBI:18420"/>
    </cofactor>
</comment>
<comment type="catalytic activity">
    <reaction evidence="3 4">
        <text>(R)-4'-phosphopantothenate + L-cysteine + CTP = N-[(R)-4-phosphopantothenoyl]-L-cysteine + CMP + diphosphate + H(+)</text>
        <dbReference type="Rhea" id="RHEA:19397"/>
        <dbReference type="ChEBI" id="CHEBI:10986"/>
        <dbReference type="ChEBI" id="CHEBI:15378"/>
        <dbReference type="ChEBI" id="CHEBI:33019"/>
        <dbReference type="ChEBI" id="CHEBI:35235"/>
        <dbReference type="ChEBI" id="CHEBI:37563"/>
        <dbReference type="ChEBI" id="CHEBI:59458"/>
        <dbReference type="ChEBI" id="CHEBI:60377"/>
        <dbReference type="EC" id="6.3.2.5"/>
    </reaction>
</comment>
<comment type="similarity">
    <text evidence="3 4">In the N-terminal section; belongs to the HFCD (homo-oligomeric flavin containing Cys decarboxylase) superfamily.</text>
</comment>
<feature type="binding site" evidence="3">
    <location>
        <position position="349"/>
    </location>
    <ligand>
        <name>CTP</name>
        <dbReference type="ChEBI" id="CHEBI:37563"/>
    </ligand>
</feature>
<comment type="catalytic activity">
    <reaction evidence="3 4">
        <text>N-[(R)-4-phosphopantothenoyl]-L-cysteine + H(+) = (R)-4'-phosphopantetheine + CO2</text>
        <dbReference type="Rhea" id="RHEA:16793"/>
        <dbReference type="ChEBI" id="CHEBI:15378"/>
        <dbReference type="ChEBI" id="CHEBI:16526"/>
        <dbReference type="ChEBI" id="CHEBI:59458"/>
        <dbReference type="ChEBI" id="CHEBI:61723"/>
        <dbReference type="EC" id="4.1.1.36"/>
    </reaction>
</comment>
<dbReference type="GO" id="GO:0004632">
    <property type="term" value="F:phosphopantothenate--cysteine ligase activity"/>
    <property type="evidence" value="ECO:0007669"/>
    <property type="project" value="UniProtKB-UniRule"/>
</dbReference>
<dbReference type="EMBL" id="QIBW01000016">
    <property type="protein sequence ID" value="ROT88546.1"/>
    <property type="molecule type" value="Genomic_DNA"/>
</dbReference>
<feature type="domain" description="DNA/pantothenate metabolism flavoprotein C-terminal" evidence="6">
    <location>
        <begin position="194"/>
        <end position="404"/>
    </location>
</feature>
<dbReference type="UniPathway" id="UPA00241">
    <property type="reaction ID" value="UER00353"/>
</dbReference>
<dbReference type="GO" id="GO:0071513">
    <property type="term" value="C:phosphopantothenoylcysteine decarboxylase complex"/>
    <property type="evidence" value="ECO:0007669"/>
    <property type="project" value="TreeGrafter"/>
</dbReference>
<dbReference type="HAMAP" id="MF_02225">
    <property type="entry name" value="CoaBC"/>
    <property type="match status" value="1"/>
</dbReference>
<dbReference type="RefSeq" id="WP_087189817.1">
    <property type="nucleotide sequence ID" value="NZ_CP168029.1"/>
</dbReference>
<feature type="binding site" evidence="3">
    <location>
        <position position="335"/>
    </location>
    <ligand>
        <name>CTP</name>
        <dbReference type="ChEBI" id="CHEBI:37563"/>
    </ligand>
</feature>
<dbReference type="EC" id="6.3.2.5" evidence="3"/>
<comment type="function">
    <text evidence="4">Catalyzes two steps in the biosynthesis of coenzyme A. In the first step cysteine is conjugated to 4'-phosphopantothenate to form 4-phosphopantothenoylcysteine, in the latter compound is decarboxylated to form 4'-phosphopantotheine.</text>
</comment>
<gene>
    <name evidence="3 7" type="primary">coaBC</name>
    <name evidence="7" type="ORF">DMP12_11775</name>
</gene>
<organism evidence="7 8">
    <name type="scientific">Gordonibacter urolithinfaciens</name>
    <dbReference type="NCBI Taxonomy" id="1335613"/>
    <lineage>
        <taxon>Bacteria</taxon>
        <taxon>Bacillati</taxon>
        <taxon>Actinomycetota</taxon>
        <taxon>Coriobacteriia</taxon>
        <taxon>Eggerthellales</taxon>
        <taxon>Eggerthellaceae</taxon>
        <taxon>Gordonibacter</taxon>
    </lineage>
</organism>
<proteinExistence type="inferred from homology"/>
<dbReference type="Gene3D" id="3.40.50.1950">
    <property type="entry name" value="Flavin prenyltransferase-like"/>
    <property type="match status" value="1"/>
</dbReference>
<comment type="pathway">
    <text evidence="3 4">Cofactor biosynthesis; coenzyme A biosynthesis; CoA from (R)-pantothenate: step 3/5.</text>
</comment>
<keyword evidence="3 4" id="KW-0436">Ligase</keyword>
<dbReference type="GO" id="GO:0004633">
    <property type="term" value="F:phosphopantothenoylcysteine decarboxylase activity"/>
    <property type="evidence" value="ECO:0007669"/>
    <property type="project" value="UniProtKB-UniRule"/>
</dbReference>
<feature type="binding site" evidence="3">
    <location>
        <position position="353"/>
    </location>
    <ligand>
        <name>CTP</name>
        <dbReference type="ChEBI" id="CHEBI:37563"/>
    </ligand>
</feature>
<dbReference type="InterPro" id="IPR036551">
    <property type="entry name" value="Flavin_trans-like"/>
</dbReference>
<dbReference type="Gene3D" id="3.40.50.10300">
    <property type="entry name" value="CoaB-like"/>
    <property type="match status" value="1"/>
</dbReference>
<dbReference type="Pfam" id="PF02441">
    <property type="entry name" value="Flavoprotein"/>
    <property type="match status" value="1"/>
</dbReference>
<feature type="region of interest" description="Phosphopantothenoylcysteine decarboxylase" evidence="3">
    <location>
        <begin position="1"/>
        <end position="198"/>
    </location>
</feature>
<evidence type="ECO:0000256" key="2">
    <source>
        <dbReference type="ARBA" id="ARBA00023239"/>
    </source>
</evidence>
<feature type="active site" description="Proton donor" evidence="3">
    <location>
        <position position="166"/>
    </location>
</feature>
<dbReference type="InterPro" id="IPR003382">
    <property type="entry name" value="Flavoprotein"/>
</dbReference>
<dbReference type="PANTHER" id="PTHR14359:SF6">
    <property type="entry name" value="PHOSPHOPANTOTHENOYLCYSTEINE DECARBOXYLASE"/>
    <property type="match status" value="1"/>
</dbReference>
<dbReference type="SUPFAM" id="SSF52507">
    <property type="entry name" value="Homo-oligomeric flavin-containing Cys decarboxylases, HFCD"/>
    <property type="match status" value="1"/>
</dbReference>
<comment type="cofactor">
    <cofactor evidence="3">
        <name>FMN</name>
        <dbReference type="ChEBI" id="CHEBI:58210"/>
    </cofactor>
    <text evidence="3">Binds 1 FMN per subunit.</text>
</comment>
<accession>A0A1Y4G012</accession>
<feature type="binding site" evidence="3">
    <location>
        <position position="297"/>
    </location>
    <ligand>
        <name>CTP</name>
        <dbReference type="ChEBI" id="CHEBI:37563"/>
    </ligand>
</feature>
<dbReference type="GO" id="GO:0015941">
    <property type="term" value="P:pantothenate catabolic process"/>
    <property type="evidence" value="ECO:0007669"/>
    <property type="project" value="InterPro"/>
</dbReference>
<comment type="caution">
    <text evidence="7">The sequence shown here is derived from an EMBL/GenBank/DDBJ whole genome shotgun (WGS) entry which is preliminary data.</text>
</comment>
<dbReference type="PANTHER" id="PTHR14359">
    <property type="entry name" value="HOMO-OLIGOMERIC FLAVIN CONTAINING CYS DECARBOXYLASE FAMILY"/>
    <property type="match status" value="1"/>
</dbReference>
<feature type="domain" description="Flavoprotein" evidence="5">
    <location>
        <begin position="15"/>
        <end position="187"/>
    </location>
</feature>
<dbReference type="EC" id="4.1.1.36" evidence="3"/>
<comment type="pathway">
    <text evidence="3 4">Cofactor biosynthesis; coenzyme A biosynthesis; CoA from (R)-pantothenate: step 2/5.</text>
</comment>
<feature type="region of interest" description="Phosphopantothenate--cysteine ligase" evidence="3">
    <location>
        <begin position="199"/>
        <end position="408"/>
    </location>
</feature>
<comment type="function">
    <text evidence="3">Catalyzes two sequential steps in the biosynthesis of coenzyme A. In the first step cysteine is conjugated to 4'-phosphopantothenate to form 4-phosphopantothenoylcysteine. In the second step the latter compound is decarboxylated to form 4'-phosphopantotheine.</text>
</comment>
<comment type="caution">
    <text evidence="3">Lacks conserved residue(s) required for the propagation of feature annotation.</text>
</comment>
<reference evidence="8" key="1">
    <citation type="submission" date="2018-05" db="EMBL/GenBank/DDBJ databases">
        <title>Genome Sequencing of selected type strains of the family Eggerthellaceae.</title>
        <authorList>
            <person name="Danylec N."/>
            <person name="Stoll D.A."/>
            <person name="Doetsch A."/>
            <person name="Huch M."/>
        </authorList>
    </citation>
    <scope>NUCLEOTIDE SEQUENCE [LARGE SCALE GENOMIC DNA]</scope>
    <source>
        <strain evidence="8">DSM 27213</strain>
    </source>
</reference>
<sequence>MMAREEGAAAPAPRKTVLVGVTGCIAAYKSCEIVRLLQKAGVRAKVVMTEHAAEFVGPTTFRALTREPVAVGLFDDPSDPIHHVSLAQEADCFVIAPCTANVIAKIANGLADDLLTTTALACTCPLVVAPAMNVNMYENPATRYNLGKLHIRGARIVEAGDGYLACGDVGRGRLAEPADIVAAVLEELDMRRDLAGRRVMVTAGPTVEPIDPVRYLTNRSSGKTGYAIARAAAARGADVTLVSGPVALPEPEGMRTVHVETAREMLSAAQRAFAAADIAVFSAAVADMRPREAAAHKLKKGAGDARLDTLELVENPDILATLGAAKRPGQVVVGFAAETDDVVANAQRKLSSKHADLVVGNVVGGGRAFGTDDNEVWFVTAEETYGLPLMSKDRLADRILDVAASFLP</sequence>
<feature type="binding site" evidence="3">
    <location>
        <begin position="316"/>
        <end position="319"/>
    </location>
    <ligand>
        <name>CTP</name>
        <dbReference type="ChEBI" id="CHEBI:37563"/>
    </ligand>
</feature>
<evidence type="ECO:0000256" key="3">
    <source>
        <dbReference type="HAMAP-Rule" id="MF_02225"/>
    </source>
</evidence>
<keyword evidence="1 3" id="KW-0210">Decarboxylase</keyword>
<evidence type="ECO:0000256" key="1">
    <source>
        <dbReference type="ARBA" id="ARBA00022793"/>
    </source>
</evidence>
<dbReference type="AlphaFoldDB" id="A0A1Y4G012"/>
<dbReference type="GO" id="GO:0015937">
    <property type="term" value="P:coenzyme A biosynthetic process"/>
    <property type="evidence" value="ECO:0007669"/>
    <property type="project" value="UniProtKB-UniRule"/>
</dbReference>
<evidence type="ECO:0000256" key="4">
    <source>
        <dbReference type="RuleBase" id="RU364078"/>
    </source>
</evidence>
<dbReference type="InterPro" id="IPR007085">
    <property type="entry name" value="DNA/pantothenate-metab_flavo_C"/>
</dbReference>
<dbReference type="InterPro" id="IPR005252">
    <property type="entry name" value="CoaBC"/>
</dbReference>
<evidence type="ECO:0000259" key="6">
    <source>
        <dbReference type="Pfam" id="PF04127"/>
    </source>
</evidence>
<keyword evidence="3" id="KW-0511">Multifunctional enzyme</keyword>
<dbReference type="Proteomes" id="UP000285258">
    <property type="component" value="Unassembled WGS sequence"/>
</dbReference>